<feature type="signal peptide" evidence="1">
    <location>
        <begin position="1"/>
        <end position="22"/>
    </location>
</feature>
<evidence type="ECO:0000256" key="1">
    <source>
        <dbReference type="SAM" id="SignalP"/>
    </source>
</evidence>
<evidence type="ECO:0000313" key="2">
    <source>
        <dbReference type="EMBL" id="KAK3167940.1"/>
    </source>
</evidence>
<comment type="caution">
    <text evidence="2">The sequence shown here is derived from an EMBL/GenBank/DDBJ whole genome shotgun (WGS) entry which is preliminary data.</text>
</comment>
<reference evidence="2" key="1">
    <citation type="submission" date="2022-11" db="EMBL/GenBank/DDBJ databases">
        <title>Chromosomal genome sequence assembly and mating type (MAT) locus characterization of the leprose asexual lichenized fungus Lepraria neglecta (Nyl.) Erichsen.</title>
        <authorList>
            <person name="Allen J.L."/>
            <person name="Pfeffer B."/>
        </authorList>
    </citation>
    <scope>NUCLEOTIDE SEQUENCE</scope>
    <source>
        <strain evidence="2">Allen 5258</strain>
    </source>
</reference>
<dbReference type="AlphaFoldDB" id="A0AAD9YYH5"/>
<sequence>MLHIHSLILLLTCIILPQLIPALAPSLQNISSPLNLTLTSNNTIPPDPFIYQKGPYKITYVISGRSTFPSADAKMFLAHARETQRKFRTEHGWDLHHELPENGFGFAGVPGYPFPFQWSIAGTGSEGTKPLDFGMLTIAILGTGCVRE</sequence>
<name>A0AAD9YYH5_9LECA</name>
<protein>
    <submittedName>
        <fullName evidence="2">Uncharacterized protein</fullName>
    </submittedName>
</protein>
<feature type="chain" id="PRO_5042224557" evidence="1">
    <location>
        <begin position="23"/>
        <end position="148"/>
    </location>
</feature>
<proteinExistence type="predicted"/>
<dbReference type="EMBL" id="JASNWA010000010">
    <property type="protein sequence ID" value="KAK3167940.1"/>
    <property type="molecule type" value="Genomic_DNA"/>
</dbReference>
<organism evidence="2 3">
    <name type="scientific">Lepraria neglecta</name>
    <dbReference type="NCBI Taxonomy" id="209136"/>
    <lineage>
        <taxon>Eukaryota</taxon>
        <taxon>Fungi</taxon>
        <taxon>Dikarya</taxon>
        <taxon>Ascomycota</taxon>
        <taxon>Pezizomycotina</taxon>
        <taxon>Lecanoromycetes</taxon>
        <taxon>OSLEUM clade</taxon>
        <taxon>Lecanoromycetidae</taxon>
        <taxon>Lecanorales</taxon>
        <taxon>Lecanorineae</taxon>
        <taxon>Stereocaulaceae</taxon>
        <taxon>Lepraria</taxon>
    </lineage>
</organism>
<keyword evidence="3" id="KW-1185">Reference proteome</keyword>
<dbReference type="Proteomes" id="UP001276659">
    <property type="component" value="Unassembled WGS sequence"/>
</dbReference>
<keyword evidence="1" id="KW-0732">Signal</keyword>
<evidence type="ECO:0000313" key="3">
    <source>
        <dbReference type="Proteomes" id="UP001276659"/>
    </source>
</evidence>
<gene>
    <name evidence="2" type="ORF">OEA41_004386</name>
</gene>
<accession>A0AAD9YYH5</accession>